<name>A0A6N4RDC5_BLAVI</name>
<organism evidence="1 2">
    <name type="scientific">Blastochloris viridis</name>
    <name type="common">Rhodopseudomonas viridis</name>
    <dbReference type="NCBI Taxonomy" id="1079"/>
    <lineage>
        <taxon>Bacteria</taxon>
        <taxon>Pseudomonadati</taxon>
        <taxon>Pseudomonadota</taxon>
        <taxon>Alphaproteobacteria</taxon>
        <taxon>Hyphomicrobiales</taxon>
        <taxon>Blastochloridaceae</taxon>
        <taxon>Blastochloris</taxon>
    </lineage>
</organism>
<gene>
    <name evidence="1" type="ORF">DI628_00475</name>
</gene>
<evidence type="ECO:0000313" key="2">
    <source>
        <dbReference type="Proteomes" id="UP000320948"/>
    </source>
</evidence>
<dbReference type="Proteomes" id="UP000320948">
    <property type="component" value="Unassembled WGS sequence"/>
</dbReference>
<evidence type="ECO:0008006" key="3">
    <source>
        <dbReference type="Google" id="ProtNLM"/>
    </source>
</evidence>
<protein>
    <recommendedName>
        <fullName evidence="3">Type IV toxin-antitoxin system AbiEi family antitoxin domain-containing protein</fullName>
    </recommendedName>
</protein>
<proteinExistence type="predicted"/>
<comment type="caution">
    <text evidence="1">The sequence shown here is derived from an EMBL/GenBank/DDBJ whole genome shotgun (WGS) entry which is preliminary data.</text>
</comment>
<dbReference type="EMBL" id="VAFM01000001">
    <property type="protein sequence ID" value="TKW61138.1"/>
    <property type="molecule type" value="Genomic_DNA"/>
</dbReference>
<accession>A0A6N4RDC5</accession>
<dbReference type="AlphaFoldDB" id="A0A6N4RDC5"/>
<evidence type="ECO:0000313" key="1">
    <source>
        <dbReference type="EMBL" id="TKW61138.1"/>
    </source>
</evidence>
<sequence>MDTLTEFKRHLHPGQVVRRADLADFSHSVDRHLQQLVKDGTLRKVSPGVYHYPKQSRFGVLPPDEEALVKAFLKDNNFYVASLNAYNALGVGATQLYNQKLVYNSKRDGVHTLNGRNYYFLKNRKFPKKPDKAFLMVDMVNNMKLLAENPEDLEWKLSMQVHSVDKRALEKAVREYGGSRTKAFFSKLLKEAA</sequence>
<reference evidence="1 2" key="1">
    <citation type="journal article" date="2017" name="Nat. Commun.">
        <title>In situ click chemistry generation of cyclooxygenase-2 inhibitors.</title>
        <authorList>
            <person name="Bhardwaj A."/>
            <person name="Kaur J."/>
            <person name="Wuest M."/>
            <person name="Wuest F."/>
        </authorList>
    </citation>
    <scope>NUCLEOTIDE SEQUENCE [LARGE SCALE GENOMIC DNA]</scope>
    <source>
        <strain evidence="1">S2_018_000_R2_106</strain>
    </source>
</reference>